<gene>
    <name evidence="2" type="ORF">K6K41_15720</name>
</gene>
<keyword evidence="1" id="KW-0732">Signal</keyword>
<dbReference type="KEGG" id="cmet:K6K41_15720"/>
<dbReference type="RefSeq" id="WP_261401428.1">
    <property type="nucleotide sequence ID" value="NZ_CP081869.1"/>
</dbReference>
<feature type="signal peptide" evidence="1">
    <location>
        <begin position="1"/>
        <end position="25"/>
    </location>
</feature>
<name>A0A9E6R737_9HYPH</name>
<proteinExistence type="predicted"/>
<evidence type="ECO:0000313" key="2">
    <source>
        <dbReference type="EMBL" id="QZN98499.1"/>
    </source>
</evidence>
<reference evidence="2" key="1">
    <citation type="submission" date="2021-08" db="EMBL/GenBank/DDBJ databases">
        <authorList>
            <person name="Zhang H."/>
            <person name="Xu M."/>
            <person name="Yu Z."/>
            <person name="Yang L."/>
            <person name="Cai Y."/>
        </authorList>
    </citation>
    <scope>NUCLEOTIDE SEQUENCE</scope>
    <source>
        <strain evidence="2">CHL1</strain>
    </source>
</reference>
<dbReference type="EMBL" id="CP081869">
    <property type="protein sequence ID" value="QZN98499.1"/>
    <property type="molecule type" value="Genomic_DNA"/>
</dbReference>
<sequence length="172" mass="17935">MPIGSLRSAAAAALCLCGLAASAVAAPDAPLSGLPILVDAAGKAIGPYLPNNAGTNSALISVDKRILAVPANNLGFFEARYILYYKTKNCSGEALMSANTLPLAGMQKGVLYYPAEERVEPKIKSRNEFVPNMGMSPCGLIQTTGGSFAKVKTLKVDELGFKAPFSLKTTLP</sequence>
<dbReference type="Proteomes" id="UP000825701">
    <property type="component" value="Chromosome"/>
</dbReference>
<protein>
    <submittedName>
        <fullName evidence="2">Uncharacterized protein</fullName>
    </submittedName>
</protein>
<feature type="chain" id="PRO_5039469517" evidence="1">
    <location>
        <begin position="26"/>
        <end position="172"/>
    </location>
</feature>
<dbReference type="AlphaFoldDB" id="A0A9E6R737"/>
<keyword evidence="3" id="KW-1185">Reference proteome</keyword>
<evidence type="ECO:0000313" key="3">
    <source>
        <dbReference type="Proteomes" id="UP000825701"/>
    </source>
</evidence>
<accession>A0A9E6R737</accession>
<organism evidence="2 3">
    <name type="scientific">Chenggangzhangella methanolivorans</name>
    <dbReference type="NCBI Taxonomy" id="1437009"/>
    <lineage>
        <taxon>Bacteria</taxon>
        <taxon>Pseudomonadati</taxon>
        <taxon>Pseudomonadota</taxon>
        <taxon>Alphaproteobacteria</taxon>
        <taxon>Hyphomicrobiales</taxon>
        <taxon>Methylopilaceae</taxon>
        <taxon>Chenggangzhangella</taxon>
    </lineage>
</organism>
<evidence type="ECO:0000256" key="1">
    <source>
        <dbReference type="SAM" id="SignalP"/>
    </source>
</evidence>